<keyword evidence="5 12" id="KW-0349">Heme</keyword>
<comment type="subcellular location">
    <subcellularLocation>
        <location evidence="1">Cell membrane</location>
        <topology evidence="1">Multi-pass membrane protein</topology>
    </subcellularLocation>
</comment>
<dbReference type="GO" id="GO:0046872">
    <property type="term" value="F:metal ion binding"/>
    <property type="evidence" value="ECO:0007669"/>
    <property type="project" value="UniProtKB-UniRule"/>
</dbReference>
<dbReference type="GO" id="GO:0070069">
    <property type="term" value="C:cytochrome complex"/>
    <property type="evidence" value="ECO:0007669"/>
    <property type="project" value="UniProtKB-UniRule"/>
</dbReference>
<keyword evidence="3 12" id="KW-0813">Transport</keyword>
<accession>A0AAF0I3R6</accession>
<dbReference type="KEGG" id="slom:PXH66_06255"/>
<dbReference type="GO" id="GO:0020037">
    <property type="term" value="F:heme binding"/>
    <property type="evidence" value="ECO:0007669"/>
    <property type="project" value="TreeGrafter"/>
</dbReference>
<dbReference type="RefSeq" id="WP_330927734.1">
    <property type="nucleotide sequence ID" value="NZ_CP119075.1"/>
</dbReference>
<evidence type="ECO:0000256" key="2">
    <source>
        <dbReference type="ARBA" id="ARBA00009819"/>
    </source>
</evidence>
<dbReference type="PANTHER" id="PTHR30365:SF14">
    <property type="entry name" value="CYTOCHROME BD MENAQUINOL OXIDASE SUBUNIT I-RELATED"/>
    <property type="match status" value="1"/>
</dbReference>
<keyword evidence="11 12" id="KW-0472">Membrane</keyword>
<dbReference type="PIRSF" id="PIRSF006446">
    <property type="entry name" value="Cyt_quinol_oxidase_1"/>
    <property type="match status" value="1"/>
</dbReference>
<evidence type="ECO:0000256" key="5">
    <source>
        <dbReference type="ARBA" id="ARBA00022617"/>
    </source>
</evidence>
<dbReference type="Proteomes" id="UP001218638">
    <property type="component" value="Chromosome"/>
</dbReference>
<dbReference type="GO" id="GO:0009055">
    <property type="term" value="F:electron transfer activity"/>
    <property type="evidence" value="ECO:0007669"/>
    <property type="project" value="UniProtKB-UniRule"/>
</dbReference>
<sequence>MDNLEAARATMAFSLGFHIIFAAIGMTMPFLMSTAHYLHLRTGDPVYLALTKTWMKGVAILFAVGAVSGTVLSFELGLLWPGFMEHAGAIIGMPFSWEGTAFFIEAIAIGLFLYGWKRMNRWAHWATGLMVGISGFISGIFVVAANAWMNSPAGFDWVNGEAVNIDPVAAMFNRAWLHQSLHMQLAAVQAVGFAVGGIHASLLLRGRAPDLNRKAFTIAMAFGATAAILQPFAGHLAAHQVAHFQPAKLAAMEAHFETSRRVPLYIGGIPDVEAQRVDYGIPVPGLLSLLAHNDIDAEVIGLDQFPREDWPPVVIVHIAFQVMVGIGMLMAGLGLLYFWYRRRQRYPRWFLRTLVGCIPLGVIAIEAGWVVTEVGRQPWIIYEVMRTADAVTPVPGMVWHFALFLVMYLTLAAATVWLLRRQMQTLQSSAAEHHG</sequence>
<dbReference type="PANTHER" id="PTHR30365">
    <property type="entry name" value="CYTOCHROME D UBIQUINOL OXIDASE"/>
    <property type="match status" value="1"/>
</dbReference>
<name>A0AAF0I3R6_9BACT</name>
<reference evidence="13" key="1">
    <citation type="submission" date="2023-03" db="EMBL/GenBank/DDBJ databases">
        <title>Lomoglobus Profundus gen. nov., sp. nov., a novel member of the phylum Verrucomicrobia, isolated from deep-marine sediment of South China Sea.</title>
        <authorList>
            <person name="Ahmad T."/>
            <person name="Ishaq S.E."/>
            <person name="Wang F."/>
        </authorList>
    </citation>
    <scope>NUCLEOTIDE SEQUENCE</scope>
    <source>
        <strain evidence="13">LMO-M01</strain>
    </source>
</reference>
<evidence type="ECO:0000256" key="4">
    <source>
        <dbReference type="ARBA" id="ARBA00022475"/>
    </source>
</evidence>
<feature type="transmembrane region" description="Helical" evidence="12">
    <location>
        <begin position="95"/>
        <end position="116"/>
    </location>
</feature>
<evidence type="ECO:0000313" key="13">
    <source>
        <dbReference type="EMBL" id="WED66448.1"/>
    </source>
</evidence>
<dbReference type="GO" id="GO:0019646">
    <property type="term" value="P:aerobic electron transport chain"/>
    <property type="evidence" value="ECO:0007669"/>
    <property type="project" value="InterPro"/>
</dbReference>
<evidence type="ECO:0000256" key="3">
    <source>
        <dbReference type="ARBA" id="ARBA00022448"/>
    </source>
</evidence>
<evidence type="ECO:0000256" key="6">
    <source>
        <dbReference type="ARBA" id="ARBA00022692"/>
    </source>
</evidence>
<feature type="transmembrane region" description="Helical" evidence="12">
    <location>
        <begin position="397"/>
        <end position="419"/>
    </location>
</feature>
<dbReference type="GO" id="GO:0016682">
    <property type="term" value="F:oxidoreductase activity, acting on diphenols and related substances as donors, oxygen as acceptor"/>
    <property type="evidence" value="ECO:0007669"/>
    <property type="project" value="TreeGrafter"/>
</dbReference>
<dbReference type="InterPro" id="IPR002585">
    <property type="entry name" value="Cyt-d_ubiquinol_oxidase_su_1"/>
</dbReference>
<feature type="transmembrane region" description="Helical" evidence="12">
    <location>
        <begin position="349"/>
        <end position="371"/>
    </location>
</feature>
<keyword evidence="9 12" id="KW-1133">Transmembrane helix</keyword>
<dbReference type="AlphaFoldDB" id="A0AAF0I3R6"/>
<keyword evidence="6 12" id="KW-0812">Transmembrane</keyword>
<feature type="transmembrane region" description="Helical" evidence="12">
    <location>
        <begin position="58"/>
        <end position="83"/>
    </location>
</feature>
<evidence type="ECO:0000256" key="10">
    <source>
        <dbReference type="ARBA" id="ARBA00023004"/>
    </source>
</evidence>
<dbReference type="GO" id="GO:0005886">
    <property type="term" value="C:plasma membrane"/>
    <property type="evidence" value="ECO:0007669"/>
    <property type="project" value="UniProtKB-SubCell"/>
</dbReference>
<feature type="transmembrane region" description="Helical" evidence="12">
    <location>
        <begin position="181"/>
        <end position="204"/>
    </location>
</feature>
<evidence type="ECO:0000256" key="1">
    <source>
        <dbReference type="ARBA" id="ARBA00004651"/>
    </source>
</evidence>
<evidence type="ECO:0000256" key="9">
    <source>
        <dbReference type="ARBA" id="ARBA00022989"/>
    </source>
</evidence>
<evidence type="ECO:0000256" key="11">
    <source>
        <dbReference type="ARBA" id="ARBA00023136"/>
    </source>
</evidence>
<keyword evidence="7 12" id="KW-0479">Metal-binding</keyword>
<keyword evidence="8 12" id="KW-0249">Electron transport</keyword>
<evidence type="ECO:0000256" key="7">
    <source>
        <dbReference type="ARBA" id="ARBA00022723"/>
    </source>
</evidence>
<evidence type="ECO:0000313" key="14">
    <source>
        <dbReference type="Proteomes" id="UP001218638"/>
    </source>
</evidence>
<keyword evidence="10 12" id="KW-0408">Iron</keyword>
<gene>
    <name evidence="13" type="ORF">PXH66_06255</name>
</gene>
<keyword evidence="4 12" id="KW-1003">Cell membrane</keyword>
<proteinExistence type="inferred from homology"/>
<dbReference type="Pfam" id="PF01654">
    <property type="entry name" value="Cyt_bd_oxida_I"/>
    <property type="match status" value="1"/>
</dbReference>
<feature type="transmembrane region" description="Helical" evidence="12">
    <location>
        <begin position="128"/>
        <end position="149"/>
    </location>
</feature>
<feature type="transmembrane region" description="Helical" evidence="12">
    <location>
        <begin position="216"/>
        <end position="238"/>
    </location>
</feature>
<feature type="transmembrane region" description="Helical" evidence="12">
    <location>
        <begin position="12"/>
        <end position="38"/>
    </location>
</feature>
<comment type="similarity">
    <text evidence="2 12">Belongs to the cytochrome ubiquinol oxidase subunit 1 family.</text>
</comment>
<keyword evidence="14" id="KW-1185">Reference proteome</keyword>
<evidence type="ECO:0000256" key="12">
    <source>
        <dbReference type="PIRNR" id="PIRNR006446"/>
    </source>
</evidence>
<evidence type="ECO:0000256" key="8">
    <source>
        <dbReference type="ARBA" id="ARBA00022982"/>
    </source>
</evidence>
<dbReference type="EMBL" id="CP119075">
    <property type="protein sequence ID" value="WED66448.1"/>
    <property type="molecule type" value="Genomic_DNA"/>
</dbReference>
<organism evidence="13 14">
    <name type="scientific">Synoicihabitans lomoniglobus</name>
    <dbReference type="NCBI Taxonomy" id="2909285"/>
    <lineage>
        <taxon>Bacteria</taxon>
        <taxon>Pseudomonadati</taxon>
        <taxon>Verrucomicrobiota</taxon>
        <taxon>Opitutia</taxon>
        <taxon>Opitutales</taxon>
        <taxon>Opitutaceae</taxon>
        <taxon>Synoicihabitans</taxon>
    </lineage>
</organism>
<feature type="transmembrane region" description="Helical" evidence="12">
    <location>
        <begin position="314"/>
        <end position="337"/>
    </location>
</feature>
<protein>
    <submittedName>
        <fullName evidence="13">Cytochrome ubiquinol oxidase subunit I</fullName>
    </submittedName>
</protein>